<evidence type="ECO:0000256" key="6">
    <source>
        <dbReference type="ARBA" id="ARBA00022692"/>
    </source>
</evidence>
<evidence type="ECO:0000256" key="2">
    <source>
        <dbReference type="ARBA" id="ARBA00004141"/>
    </source>
</evidence>
<evidence type="ECO:0000256" key="5">
    <source>
        <dbReference type="ARBA" id="ARBA00022679"/>
    </source>
</evidence>
<dbReference type="GO" id="GO:0000155">
    <property type="term" value="F:phosphorelay sensor kinase activity"/>
    <property type="evidence" value="ECO:0007669"/>
    <property type="project" value="InterPro"/>
</dbReference>
<dbReference type="PANTHER" id="PTHR45569:SF1">
    <property type="entry name" value="SENSOR PROTEIN KDPD"/>
    <property type="match status" value="1"/>
</dbReference>
<dbReference type="STRING" id="416943.SAMN05445871_2710"/>
<protein>
    <recommendedName>
        <fullName evidence="3">histidine kinase</fullName>
        <ecNumber evidence="3">2.7.13.3</ecNumber>
    </recommendedName>
</protein>
<dbReference type="Gene3D" id="3.40.50.620">
    <property type="entry name" value="HUPs"/>
    <property type="match status" value="1"/>
</dbReference>
<evidence type="ECO:0000256" key="4">
    <source>
        <dbReference type="ARBA" id="ARBA00022553"/>
    </source>
</evidence>
<evidence type="ECO:0000256" key="8">
    <source>
        <dbReference type="ARBA" id="ARBA00022777"/>
    </source>
</evidence>
<dbReference type="SMART" id="SM00387">
    <property type="entry name" value="HATPase_c"/>
    <property type="match status" value="1"/>
</dbReference>
<dbReference type="SUPFAM" id="SSF47384">
    <property type="entry name" value="Homodimeric domain of signal transducing histidine kinase"/>
    <property type="match status" value="1"/>
</dbReference>
<dbReference type="Pfam" id="PF02702">
    <property type="entry name" value="KdpD"/>
    <property type="match status" value="1"/>
</dbReference>
<proteinExistence type="predicted"/>
<dbReference type="InterPro" id="IPR003594">
    <property type="entry name" value="HATPase_dom"/>
</dbReference>
<keyword evidence="10" id="KW-1133">Transmembrane helix</keyword>
<dbReference type="InterPro" id="IPR005467">
    <property type="entry name" value="His_kinase_dom"/>
</dbReference>
<dbReference type="InterPro" id="IPR003018">
    <property type="entry name" value="GAF"/>
</dbReference>
<dbReference type="InterPro" id="IPR036097">
    <property type="entry name" value="HisK_dim/P_sf"/>
</dbReference>
<feature type="region of interest" description="Disordered" evidence="13">
    <location>
        <begin position="931"/>
        <end position="957"/>
    </location>
</feature>
<dbReference type="Gene3D" id="3.30.450.40">
    <property type="match status" value="1"/>
</dbReference>
<evidence type="ECO:0000256" key="13">
    <source>
        <dbReference type="SAM" id="MobiDB-lite"/>
    </source>
</evidence>
<dbReference type="PANTHER" id="PTHR45569">
    <property type="entry name" value="SENSOR PROTEIN KDPD"/>
    <property type="match status" value="1"/>
</dbReference>
<dbReference type="Gene3D" id="1.10.287.130">
    <property type="match status" value="1"/>
</dbReference>
<keyword evidence="4" id="KW-0597">Phosphoprotein</keyword>
<comment type="catalytic activity">
    <reaction evidence="1">
        <text>ATP + protein L-histidine = ADP + protein N-phospho-L-histidine.</text>
        <dbReference type="EC" id="2.7.13.3"/>
    </reaction>
</comment>
<dbReference type="GO" id="GO:0005886">
    <property type="term" value="C:plasma membrane"/>
    <property type="evidence" value="ECO:0007669"/>
    <property type="project" value="TreeGrafter"/>
</dbReference>
<dbReference type="EC" id="2.7.13.3" evidence="3"/>
<dbReference type="SUPFAM" id="SSF52402">
    <property type="entry name" value="Adenine nucleotide alpha hydrolases-like"/>
    <property type="match status" value="1"/>
</dbReference>
<sequence>MLRDSTHRMNAPDPDDLPDAQPQHAHAGARRRGRLTIFFGAAAGVGKTSAMLRAARRRAQERVDVVVGSVETHRRDETAALLDGLDLLPPAPLDHRGGTFTEFDLDAALARRPQLIVVDELAHSNPPGSRHPKRWHDVRALLDAGIDVYTTLNVQHLESLADGVGRIAGVRVNETVPDRLFDDADEVTLVELAPDELLGRLRDRQPSLPQPFFSKGNLIALRELALRRLADRNGAAKDGHRSSPPSQVRERLLACIGPGPDAEAVVREAARLAASLGARWYAVHVETPKLQRRSGARRESALAALKLAAGLGAEATRLAGDDAAATLGGYARLRGVSRLVVGGAARAGLARWRRPFGERVAQHAGDVDLIRVMRASAHGSADAGPANGGAGGGRAPAPRRSPLRAYAWALAICAGVTLVASRLSGRIDLTNLVMLYLLGVIFAAAKLGRGPGVLLSFASVAAFDFFFVPPTLSLTVSDTQYLLTFAGMLLTSLVISHLTSSLRREASVAQRREQRTGAMYAMARDLAAVLTVEQIVATGSRHVSDVFGARVAILLPDADDRVRPAAVEADPRTALDARQLDLDIGQWVYDRRLPAGPGTDVLPAAAARYVPLNAPVRARGVLAVLVREGRDGRERPEPGQQRMLDAFAAQIALALERVHYVDVARDALVGIESERLRNSLLSAISHDLRTPLTTIVGFASMLARTRDAAKAGANPAAGADADADADEQTGELVDAIHEEALRMTGIVTNLLDMARLQSGSVKLNRQWTPLEETVGAALAACRRVLAAHPVRVALEPGLPLLNVDAVLMERLFANLLENAAKYTPPGTPVEIGARRVVDDDGRAFVRVAIDDRGPGLPPGMEARVFDKFTRGDAESAQPGIGLGLAICRAIVDAHGGTIGAAGVGAASIGAADGRAEGASFWFTLPVGTPPPLPLDVADDPVDPANAPDVPAPKPAHE</sequence>
<feature type="domain" description="Histidine kinase" evidence="14">
    <location>
        <begin position="683"/>
        <end position="928"/>
    </location>
</feature>
<evidence type="ECO:0000313" key="16">
    <source>
        <dbReference type="Proteomes" id="UP000199120"/>
    </source>
</evidence>
<keyword evidence="16" id="KW-1185">Reference proteome</keyword>
<dbReference type="InterPro" id="IPR036890">
    <property type="entry name" value="HATPase_C_sf"/>
</dbReference>
<dbReference type="Gene3D" id="1.20.120.620">
    <property type="entry name" value="Backbone structure of the membrane domain of e. Coli histidine kinase receptor kdpd"/>
    <property type="match status" value="1"/>
</dbReference>
<dbReference type="Proteomes" id="UP000199120">
    <property type="component" value="Unassembled WGS sequence"/>
</dbReference>
<dbReference type="Pfam" id="PF13492">
    <property type="entry name" value="GAF_3"/>
    <property type="match status" value="1"/>
</dbReference>
<evidence type="ECO:0000256" key="1">
    <source>
        <dbReference type="ARBA" id="ARBA00000085"/>
    </source>
</evidence>
<keyword evidence="12" id="KW-0472">Membrane</keyword>
<dbReference type="InterPro" id="IPR014729">
    <property type="entry name" value="Rossmann-like_a/b/a_fold"/>
</dbReference>
<dbReference type="SUPFAM" id="SSF52540">
    <property type="entry name" value="P-loop containing nucleoside triphosphate hydrolases"/>
    <property type="match status" value="1"/>
</dbReference>
<evidence type="ECO:0000256" key="7">
    <source>
        <dbReference type="ARBA" id="ARBA00022741"/>
    </source>
</evidence>
<dbReference type="CDD" id="cd00082">
    <property type="entry name" value="HisKA"/>
    <property type="match status" value="1"/>
</dbReference>
<name>A0A1H7T7W8_9BURK</name>
<dbReference type="InterPro" id="IPR038318">
    <property type="entry name" value="KdpD_sf"/>
</dbReference>
<evidence type="ECO:0000256" key="3">
    <source>
        <dbReference type="ARBA" id="ARBA00012438"/>
    </source>
</evidence>
<dbReference type="PRINTS" id="PR00344">
    <property type="entry name" value="BCTRLSENSOR"/>
</dbReference>
<evidence type="ECO:0000256" key="9">
    <source>
        <dbReference type="ARBA" id="ARBA00022840"/>
    </source>
</evidence>
<keyword evidence="9" id="KW-0067">ATP-binding</keyword>
<dbReference type="GO" id="GO:0005524">
    <property type="term" value="F:ATP binding"/>
    <property type="evidence" value="ECO:0007669"/>
    <property type="project" value="UniProtKB-KW"/>
</dbReference>
<dbReference type="PROSITE" id="PS50109">
    <property type="entry name" value="HIS_KIN"/>
    <property type="match status" value="1"/>
</dbReference>
<dbReference type="InterPro" id="IPR003661">
    <property type="entry name" value="HisK_dim/P_dom"/>
</dbReference>
<evidence type="ECO:0000256" key="11">
    <source>
        <dbReference type="ARBA" id="ARBA00023012"/>
    </source>
</evidence>
<comment type="subcellular location">
    <subcellularLocation>
        <location evidence="2">Membrane</location>
        <topology evidence="2">Multi-pass membrane protein</topology>
    </subcellularLocation>
</comment>
<evidence type="ECO:0000256" key="12">
    <source>
        <dbReference type="ARBA" id="ARBA00023136"/>
    </source>
</evidence>
<dbReference type="InterPro" id="IPR004358">
    <property type="entry name" value="Sig_transdc_His_kin-like_C"/>
</dbReference>
<dbReference type="InterPro" id="IPR052023">
    <property type="entry name" value="Histidine_kinase_KdpD"/>
</dbReference>
<dbReference type="SUPFAM" id="SSF55781">
    <property type="entry name" value="GAF domain-like"/>
    <property type="match status" value="1"/>
</dbReference>
<accession>A0A1H7T7W8</accession>
<dbReference type="InterPro" id="IPR029016">
    <property type="entry name" value="GAF-like_dom_sf"/>
</dbReference>
<keyword evidence="11" id="KW-0902">Two-component regulatory system</keyword>
<dbReference type="AlphaFoldDB" id="A0A1H7T7W8"/>
<keyword evidence="6" id="KW-0812">Transmembrane</keyword>
<reference evidence="16" key="1">
    <citation type="submission" date="2016-10" db="EMBL/GenBank/DDBJ databases">
        <authorList>
            <person name="Varghese N."/>
            <person name="Submissions S."/>
        </authorList>
    </citation>
    <scope>NUCLEOTIDE SEQUENCE [LARGE SCALE GENOMIC DNA]</scope>
    <source>
        <strain evidence="16">LMG 26416</strain>
    </source>
</reference>
<dbReference type="InterPro" id="IPR003852">
    <property type="entry name" value="Sig_transdc_His_kinase_KdpD_N"/>
</dbReference>
<keyword evidence="7" id="KW-0547">Nucleotide-binding</keyword>
<evidence type="ECO:0000313" key="15">
    <source>
        <dbReference type="EMBL" id="SEL80818.1"/>
    </source>
</evidence>
<keyword evidence="8 15" id="KW-0418">Kinase</keyword>
<keyword evidence="5" id="KW-0808">Transferase</keyword>
<dbReference type="Gene3D" id="3.40.50.300">
    <property type="entry name" value="P-loop containing nucleotide triphosphate hydrolases"/>
    <property type="match status" value="1"/>
</dbReference>
<dbReference type="Pfam" id="PF02518">
    <property type="entry name" value="HATPase_c"/>
    <property type="match status" value="1"/>
</dbReference>
<feature type="region of interest" description="Disordered" evidence="13">
    <location>
        <begin position="1"/>
        <end position="31"/>
    </location>
</feature>
<dbReference type="CDD" id="cd00075">
    <property type="entry name" value="HATPase"/>
    <property type="match status" value="1"/>
</dbReference>
<organism evidence="15 16">
    <name type="scientific">Paraburkholderia caballeronis</name>
    <dbReference type="NCBI Taxonomy" id="416943"/>
    <lineage>
        <taxon>Bacteria</taxon>
        <taxon>Pseudomonadati</taxon>
        <taxon>Pseudomonadota</taxon>
        <taxon>Betaproteobacteria</taxon>
        <taxon>Burkholderiales</taxon>
        <taxon>Burkholderiaceae</taxon>
        <taxon>Paraburkholderia</taxon>
    </lineage>
</organism>
<dbReference type="Pfam" id="PF13493">
    <property type="entry name" value="DUF4118"/>
    <property type="match status" value="1"/>
</dbReference>
<dbReference type="SMART" id="SM00388">
    <property type="entry name" value="HisKA"/>
    <property type="match status" value="1"/>
</dbReference>
<dbReference type="InterPro" id="IPR027417">
    <property type="entry name" value="P-loop_NTPase"/>
</dbReference>
<dbReference type="Gene3D" id="3.30.565.10">
    <property type="entry name" value="Histidine kinase-like ATPase, C-terminal domain"/>
    <property type="match status" value="1"/>
</dbReference>
<evidence type="ECO:0000256" key="10">
    <source>
        <dbReference type="ARBA" id="ARBA00022989"/>
    </source>
</evidence>
<gene>
    <name evidence="15" type="ORF">SAMN05192542_11471</name>
</gene>
<dbReference type="EMBL" id="FOAJ01000014">
    <property type="protein sequence ID" value="SEL80818.1"/>
    <property type="molecule type" value="Genomic_DNA"/>
</dbReference>
<dbReference type="Pfam" id="PF00512">
    <property type="entry name" value="HisKA"/>
    <property type="match status" value="1"/>
</dbReference>
<dbReference type="InterPro" id="IPR025201">
    <property type="entry name" value="KdpD_TM"/>
</dbReference>
<evidence type="ECO:0000259" key="14">
    <source>
        <dbReference type="PROSITE" id="PS50109"/>
    </source>
</evidence>
<dbReference type="SUPFAM" id="SSF55874">
    <property type="entry name" value="ATPase domain of HSP90 chaperone/DNA topoisomerase II/histidine kinase"/>
    <property type="match status" value="1"/>
</dbReference>